<feature type="chain" id="PRO_5004489289" evidence="1">
    <location>
        <begin position="36"/>
        <end position="172"/>
    </location>
</feature>
<sequence>MPDGARLLPRMRSYLNTCRLMLCLLASGFATTGWASSSQDILGPNPTKAYVAHLKTLYKTKDAKLALSRHINSLLQFYAYGEETHHYQLKIKGTELVTHRRSGDSREISSLFSVYGLNPYVKSECGKQATYSPACWIKGPHNGDPWLIIKPNQEGIEEIRKAATALLIEMQK</sequence>
<name>R9S5W1_SIMAS</name>
<dbReference type="EMBL" id="CP003746">
    <property type="protein sequence ID" value="AGN11263.1"/>
    <property type="molecule type" value="Genomic_DNA"/>
</dbReference>
<keyword evidence="3" id="KW-1185">Reference proteome</keyword>
<reference evidence="2 3" key="1">
    <citation type="journal article" date="2013" name="Genome Announc.">
        <title>Complete genome sequence of Simiduia agarivorans SA1(T), a marine bacterium able to degrade a variety of polysaccharides.</title>
        <authorList>
            <person name="Lin S.Y."/>
            <person name="Shieh W.Y."/>
            <person name="Chen J.S."/>
            <person name="Tang S.L."/>
        </authorList>
    </citation>
    <scope>NUCLEOTIDE SEQUENCE [LARGE SCALE GENOMIC DNA]</scope>
    <source>
        <strain evidence="3">DSM 21679 / JCM 13881 / BCRC 17597 / SA1</strain>
    </source>
</reference>
<dbReference type="AlphaFoldDB" id="R9S5W1"/>
<organism evidence="2 3">
    <name type="scientific">Simiduia agarivorans (strain DSM 21679 / JCM 13881 / BCRC 17597 / SA1)</name>
    <dbReference type="NCBI Taxonomy" id="1117647"/>
    <lineage>
        <taxon>Bacteria</taxon>
        <taxon>Pseudomonadati</taxon>
        <taxon>Pseudomonadota</taxon>
        <taxon>Gammaproteobacteria</taxon>
        <taxon>Cellvibrionales</taxon>
        <taxon>Cellvibrionaceae</taxon>
        <taxon>Simiduia</taxon>
    </lineage>
</organism>
<proteinExistence type="predicted"/>
<feature type="signal peptide" evidence="1">
    <location>
        <begin position="1"/>
        <end position="35"/>
    </location>
</feature>
<accession>R9S5W1</accession>
<dbReference type="HOGENOM" id="CLU_1685092_0_0_6"/>
<protein>
    <submittedName>
        <fullName evidence="2">Uncharacterized protein</fullName>
    </submittedName>
</protein>
<evidence type="ECO:0000313" key="3">
    <source>
        <dbReference type="Proteomes" id="UP000000466"/>
    </source>
</evidence>
<dbReference type="Proteomes" id="UP000000466">
    <property type="component" value="Chromosome"/>
</dbReference>
<dbReference type="KEGG" id="saga:M5M_00527"/>
<evidence type="ECO:0000313" key="2">
    <source>
        <dbReference type="EMBL" id="AGN11263.1"/>
    </source>
</evidence>
<keyword evidence="1" id="KW-0732">Signal</keyword>
<gene>
    <name evidence="2" type="ordered locus">M5M_00527</name>
</gene>
<evidence type="ECO:0000256" key="1">
    <source>
        <dbReference type="SAM" id="SignalP"/>
    </source>
</evidence>